<dbReference type="PANTHER" id="PTHR30349:SF64">
    <property type="entry name" value="PROPHAGE INTEGRASE INTD-RELATED"/>
    <property type="match status" value="1"/>
</dbReference>
<dbReference type="RefSeq" id="WP_154322864.1">
    <property type="nucleotide sequence ID" value="NZ_CP045695.1"/>
</dbReference>
<dbReference type="Gene3D" id="1.10.443.10">
    <property type="entry name" value="Intergrase catalytic core"/>
    <property type="match status" value="1"/>
</dbReference>
<comment type="similarity">
    <text evidence="2">Belongs to the 'phage' integrase family.</text>
</comment>
<dbReference type="CDD" id="cd01189">
    <property type="entry name" value="INT_ICEBs1_C_like"/>
    <property type="match status" value="1"/>
</dbReference>
<dbReference type="PROSITE" id="PS51900">
    <property type="entry name" value="CB"/>
    <property type="match status" value="1"/>
</dbReference>
<dbReference type="InterPro" id="IPR050090">
    <property type="entry name" value="Tyrosine_recombinase_XerCD"/>
</dbReference>
<accession>A0A844F833</accession>
<feature type="domain" description="Tyr recombinase" evidence="7">
    <location>
        <begin position="167"/>
        <end position="362"/>
    </location>
</feature>
<dbReference type="Proteomes" id="UP000462363">
    <property type="component" value="Unassembled WGS sequence"/>
</dbReference>
<evidence type="ECO:0000313" key="10">
    <source>
        <dbReference type="Proteomes" id="UP000462363"/>
    </source>
</evidence>
<name>A0A844F833_CLOSV</name>
<comment type="caution">
    <text evidence="9">The sequence shown here is derived from an EMBL/GenBank/DDBJ whole genome shotgun (WGS) entry which is preliminary data.</text>
</comment>
<dbReference type="InterPro" id="IPR028259">
    <property type="entry name" value="AP2-like_int_N"/>
</dbReference>
<dbReference type="GO" id="GO:0003677">
    <property type="term" value="F:DNA binding"/>
    <property type="evidence" value="ECO:0007669"/>
    <property type="project" value="UniProtKB-UniRule"/>
</dbReference>
<protein>
    <submittedName>
        <fullName evidence="9">Site-specific integrase</fullName>
    </submittedName>
</protein>
<dbReference type="InterPro" id="IPR011010">
    <property type="entry name" value="DNA_brk_join_enz"/>
</dbReference>
<keyword evidence="5" id="KW-0233">DNA recombination</keyword>
<dbReference type="AlphaFoldDB" id="A0A844F833"/>
<evidence type="ECO:0000256" key="4">
    <source>
        <dbReference type="ARBA" id="ARBA00023125"/>
    </source>
</evidence>
<dbReference type="Pfam" id="PF14657">
    <property type="entry name" value="Arm-DNA-bind_4"/>
    <property type="match status" value="1"/>
</dbReference>
<evidence type="ECO:0000256" key="5">
    <source>
        <dbReference type="ARBA" id="ARBA00023172"/>
    </source>
</evidence>
<evidence type="ECO:0000256" key="6">
    <source>
        <dbReference type="PROSITE-ProRule" id="PRU01248"/>
    </source>
</evidence>
<evidence type="ECO:0000256" key="2">
    <source>
        <dbReference type="ARBA" id="ARBA00008857"/>
    </source>
</evidence>
<keyword evidence="3" id="KW-0229">DNA integration</keyword>
<keyword evidence="4 6" id="KW-0238">DNA-binding</keyword>
<dbReference type="InterPro" id="IPR044068">
    <property type="entry name" value="CB"/>
</dbReference>
<feature type="domain" description="Core-binding (CB)" evidence="8">
    <location>
        <begin position="61"/>
        <end position="146"/>
    </location>
</feature>
<evidence type="ECO:0000259" key="8">
    <source>
        <dbReference type="PROSITE" id="PS51900"/>
    </source>
</evidence>
<dbReference type="SUPFAM" id="SSF56349">
    <property type="entry name" value="DNA breaking-rejoining enzymes"/>
    <property type="match status" value="1"/>
</dbReference>
<sequence length="393" mass="45502">MAKDPIKKANNGTYYFRANLGYDAVTGKQIQKYRSGFSTKKEARAEYSKLILAAEEGLAMEKKQPSFKQFIEEIYLPWYKTQVKESTYKNRLNTIEKHFKFFYRKKVNEIEPIHVQTWQLKLAKDYSPNYVRIIQGMLSLAFDRAIILGLAKKNPARMVGNIKSKKVKVDFWTLEEFQKVISLLYKGDYYEHYLFICFWLLFTTGLRIGEAAALQWEDIDFESGIISVTKTLYYKSMNEYKFVDPKTSASIRTVVIDEDTIRELKDWMEVQKKVLKDCNFVLSYSGIPTSKHTLPRALEKLAGLAGVHRIKIHALRHSHVALLISMGVNPLIVKDRLGHEKIQTTLGTYGHLYPNSNFEVAKMLDGIINFTPATESIADYTHNQFTASYHRQI</sequence>
<dbReference type="EMBL" id="VUMB01000013">
    <property type="protein sequence ID" value="MSS40210.1"/>
    <property type="molecule type" value="Genomic_DNA"/>
</dbReference>
<dbReference type="InterPro" id="IPR002104">
    <property type="entry name" value="Integrase_catalytic"/>
</dbReference>
<evidence type="ECO:0000256" key="1">
    <source>
        <dbReference type="ARBA" id="ARBA00003283"/>
    </source>
</evidence>
<dbReference type="GO" id="GO:0015074">
    <property type="term" value="P:DNA integration"/>
    <property type="evidence" value="ECO:0007669"/>
    <property type="project" value="UniProtKB-KW"/>
</dbReference>
<gene>
    <name evidence="9" type="ORF">FYJ37_07580</name>
</gene>
<dbReference type="InterPro" id="IPR013762">
    <property type="entry name" value="Integrase-like_cat_sf"/>
</dbReference>
<dbReference type="Pfam" id="PF00589">
    <property type="entry name" value="Phage_integrase"/>
    <property type="match status" value="1"/>
</dbReference>
<dbReference type="PROSITE" id="PS51898">
    <property type="entry name" value="TYR_RECOMBINASE"/>
    <property type="match status" value="1"/>
</dbReference>
<dbReference type="InterPro" id="IPR010998">
    <property type="entry name" value="Integrase_recombinase_N"/>
</dbReference>
<organism evidence="9 10">
    <name type="scientific">Clostridium scindens (strain JCM 10418 / VPI 12708)</name>
    <dbReference type="NCBI Taxonomy" id="29347"/>
    <lineage>
        <taxon>Bacteria</taxon>
        <taxon>Bacillati</taxon>
        <taxon>Bacillota</taxon>
        <taxon>Clostridia</taxon>
        <taxon>Lachnospirales</taxon>
        <taxon>Lachnospiraceae</taxon>
    </lineage>
</organism>
<proteinExistence type="inferred from homology"/>
<dbReference type="Gene3D" id="1.10.150.130">
    <property type="match status" value="1"/>
</dbReference>
<evidence type="ECO:0000256" key="3">
    <source>
        <dbReference type="ARBA" id="ARBA00022908"/>
    </source>
</evidence>
<dbReference type="InterPro" id="IPR004107">
    <property type="entry name" value="Integrase_SAM-like_N"/>
</dbReference>
<reference evidence="9 10" key="1">
    <citation type="submission" date="2019-08" db="EMBL/GenBank/DDBJ databases">
        <title>In-depth cultivation of the pig gut microbiome towards novel bacterial diversity and tailored functional studies.</title>
        <authorList>
            <person name="Wylensek D."/>
            <person name="Hitch T.C.A."/>
            <person name="Clavel T."/>
        </authorList>
    </citation>
    <scope>NUCLEOTIDE SEQUENCE [LARGE SCALE GENOMIC DNA]</scope>
    <source>
        <strain evidence="9 10">BL-389-WT-3D</strain>
    </source>
</reference>
<comment type="function">
    <text evidence="1">Site-specific tyrosine recombinase, which acts by catalyzing the cutting and rejoining of the recombining DNA molecules.</text>
</comment>
<dbReference type="Pfam" id="PF14659">
    <property type="entry name" value="Phage_int_SAM_3"/>
    <property type="match status" value="1"/>
</dbReference>
<evidence type="ECO:0000259" key="7">
    <source>
        <dbReference type="PROSITE" id="PS51898"/>
    </source>
</evidence>
<dbReference type="GO" id="GO:0006310">
    <property type="term" value="P:DNA recombination"/>
    <property type="evidence" value="ECO:0007669"/>
    <property type="project" value="UniProtKB-KW"/>
</dbReference>
<dbReference type="PANTHER" id="PTHR30349">
    <property type="entry name" value="PHAGE INTEGRASE-RELATED"/>
    <property type="match status" value="1"/>
</dbReference>
<evidence type="ECO:0000313" key="9">
    <source>
        <dbReference type="EMBL" id="MSS40210.1"/>
    </source>
</evidence>